<dbReference type="RefSeq" id="WP_323306871.1">
    <property type="nucleotide sequence ID" value="NZ_JAYGHT010000074.1"/>
</dbReference>
<evidence type="ECO:0000256" key="2">
    <source>
        <dbReference type="SAM" id="MobiDB-lite"/>
    </source>
</evidence>
<feature type="region of interest" description="Disordered" evidence="2">
    <location>
        <begin position="483"/>
        <end position="507"/>
    </location>
</feature>
<evidence type="ECO:0000256" key="1">
    <source>
        <dbReference type="SAM" id="Coils"/>
    </source>
</evidence>
<reference evidence="4 5" key="1">
    <citation type="submission" date="2023-12" db="EMBL/GenBank/DDBJ databases">
        <title>Baltic Sea Cyanobacteria.</title>
        <authorList>
            <person name="Delbaje E."/>
            <person name="Fewer D.P."/>
            <person name="Shishido T.K."/>
        </authorList>
    </citation>
    <scope>NUCLEOTIDE SEQUENCE [LARGE SCALE GENOMIC DNA]</scope>
    <source>
        <strain evidence="4 5">CCNP 1315</strain>
    </source>
</reference>
<gene>
    <name evidence="4" type="ORF">VB854_14125</name>
</gene>
<feature type="coiled-coil region" evidence="1">
    <location>
        <begin position="193"/>
        <end position="459"/>
    </location>
</feature>
<evidence type="ECO:0008006" key="6">
    <source>
        <dbReference type="Google" id="ProtNLM"/>
    </source>
</evidence>
<proteinExistence type="predicted"/>
<evidence type="ECO:0000256" key="3">
    <source>
        <dbReference type="SAM" id="Phobius"/>
    </source>
</evidence>
<accession>A0ABU5TZB6</accession>
<keyword evidence="3" id="KW-1133">Transmembrane helix</keyword>
<sequence>MNTATILYIKGEFQSLLDSMKTFCEQPHAVEPQTIEQIKAFYSKLLWINSPLENERRNHQAFGELDKIELMFANESEQNAWYQRREKLEKMMDRMIDHSSLLILLCQIIQFDPSQKTFDLVLQLLREIISFIQKELASLESEDSHLNYSIKDFQRLEASLNKFVSQADQVQGEQAVKFIDDLKSKVQCYQLFAQEQSEKFVTQEAEVKRQEELEFKHQQPEEIKQQITELTGQNQEKLQNREAKLLDKINQLQKQITDLKRQHQEKLQNREAELLDKINELQKQITDLKRQHQEKLQNREAELSVKYQEKLQNREAELLDKINQLQKQITQLKSQQTENYQERSAQLVTQINQLQQQIAEVQCQHQEQTRQGQAEYTLKINQLQQHIAELKTQEAENIKQREAELSLQHQEQLNNYESQLKLQHQEQLQNREAELSDKVNQLQKQITELKTQEAENIKQREAELSLQHQEQLNNYESQLKLQHQEQLQQREAELHSQYQEQLQQRESELRQEEKERIKKQINELESQIKEREIKANIEAQNNEKKPDSIKQTFTLPLVLILLVPLLGIVGFSAQNTFKRKPEQNTVNIVEKVTGENNIKSAEKLALEAGEMIKNSPHPLTVWQTAQNKWQKSIQLLEAVSNDTANSEQIQNQLEIYRTDYNSVTQKIAQEQKAVNNLEAAQKLALEASVMVQKPPYPLTVWQTAEEQWQKAVNLLESIPEDAFIAAEAQDKLDIYRTNLEIIHQRVKTESL</sequence>
<dbReference type="EMBL" id="JAYGHT010000074">
    <property type="protein sequence ID" value="MEA5520080.1"/>
    <property type="molecule type" value="Genomic_DNA"/>
</dbReference>
<keyword evidence="5" id="KW-1185">Reference proteome</keyword>
<keyword evidence="1" id="KW-0175">Coiled coil</keyword>
<dbReference type="Proteomes" id="UP001301728">
    <property type="component" value="Unassembled WGS sequence"/>
</dbReference>
<keyword evidence="3" id="KW-0812">Transmembrane</keyword>
<evidence type="ECO:0000313" key="4">
    <source>
        <dbReference type="EMBL" id="MEA5520080.1"/>
    </source>
</evidence>
<protein>
    <recommendedName>
        <fullName evidence="6">Chromosome segregation ATPase</fullName>
    </recommendedName>
</protein>
<comment type="caution">
    <text evidence="4">The sequence shown here is derived from an EMBL/GenBank/DDBJ whole genome shotgun (WGS) entry which is preliminary data.</text>
</comment>
<feature type="transmembrane region" description="Helical" evidence="3">
    <location>
        <begin position="553"/>
        <end position="573"/>
    </location>
</feature>
<organism evidence="4 5">
    <name type="scientific">Limnoraphis robusta CCNP1315</name>
    <dbReference type="NCBI Taxonomy" id="3110306"/>
    <lineage>
        <taxon>Bacteria</taxon>
        <taxon>Bacillati</taxon>
        <taxon>Cyanobacteriota</taxon>
        <taxon>Cyanophyceae</taxon>
        <taxon>Oscillatoriophycideae</taxon>
        <taxon>Oscillatoriales</taxon>
        <taxon>Sirenicapillariaceae</taxon>
        <taxon>Limnoraphis</taxon>
    </lineage>
</organism>
<keyword evidence="3" id="KW-0472">Membrane</keyword>
<name>A0ABU5TZB6_9CYAN</name>
<evidence type="ECO:0000313" key="5">
    <source>
        <dbReference type="Proteomes" id="UP001301728"/>
    </source>
</evidence>